<reference evidence="2 3" key="1">
    <citation type="journal article" date="2021" name="Arch. Microbiol.">
        <title>Harenicola maris gen. nov., sp. nov. isolated from the Sea of Japan shallow sediments.</title>
        <authorList>
            <person name="Romanenko L.A."/>
            <person name="Kurilenko V.V."/>
            <person name="Chernysheva N.Y."/>
            <person name="Tekutyeva L.A."/>
            <person name="Velansky P.V."/>
            <person name="Svetashev V.I."/>
            <person name="Isaeva M.P."/>
        </authorList>
    </citation>
    <scope>NUCLEOTIDE SEQUENCE [LARGE SCALE GENOMIC DNA]</scope>
    <source>
        <strain evidence="2 3">KMM 3653</strain>
    </source>
</reference>
<feature type="compositionally biased region" description="Basic residues" evidence="1">
    <location>
        <begin position="22"/>
        <end position="31"/>
    </location>
</feature>
<evidence type="ECO:0000256" key="1">
    <source>
        <dbReference type="SAM" id="MobiDB-lite"/>
    </source>
</evidence>
<sequence>MPLTSMALRGQAGGRGAARGGKAPRPHRARPPARSLATAAPLCLWLALGTLAGHAPPAAAQSAAQDTGAQGTATQDTTAQNTTTQSTDAQDTQAQATAAETPRPETLEDTLALMRDHVLQTYPKVQASIDSEQRILLLTLPGAEEPALTYPDNLHKQLARTASAEDRALILSNFIAQTIDSPDADIPDRLEQLRPVLRHLDSYTSIDPAPVHRPFLGDMGLFYVWDKPGSVAFVTQPDLARHGLTAETLDQTARDNFAAAGPQLTVEQDGVYFLTADGFYESSFLLDTGLWQDIESQLGPLLIAVPNRSIVVFQPITSLTAKPQMRALIESFQEDYGYALSSDLLLFRDGEFALAR</sequence>
<feature type="region of interest" description="Disordered" evidence="1">
    <location>
        <begin position="1"/>
        <end position="34"/>
    </location>
</feature>
<proteinExistence type="predicted"/>
<feature type="region of interest" description="Disordered" evidence="1">
    <location>
        <begin position="59"/>
        <end position="105"/>
    </location>
</feature>
<evidence type="ECO:0000313" key="2">
    <source>
        <dbReference type="EMBL" id="MBT0955999.1"/>
    </source>
</evidence>
<evidence type="ECO:0000313" key="3">
    <source>
        <dbReference type="Proteomes" id="UP001315686"/>
    </source>
</evidence>
<keyword evidence="3" id="KW-1185">Reference proteome</keyword>
<dbReference type="AlphaFoldDB" id="A0AAP2CKB4"/>
<organism evidence="2 3">
    <name type="scientific">Harenicola maris</name>
    <dbReference type="NCBI Taxonomy" id="2841044"/>
    <lineage>
        <taxon>Bacteria</taxon>
        <taxon>Pseudomonadati</taxon>
        <taxon>Pseudomonadota</taxon>
        <taxon>Alphaproteobacteria</taxon>
        <taxon>Rhodobacterales</taxon>
        <taxon>Paracoccaceae</taxon>
        <taxon>Harenicola</taxon>
    </lineage>
</organism>
<comment type="caution">
    <text evidence="2">The sequence shown here is derived from an EMBL/GenBank/DDBJ whole genome shotgun (WGS) entry which is preliminary data.</text>
</comment>
<gene>
    <name evidence="2" type="ORF">IV417_01250</name>
</gene>
<dbReference type="EMBL" id="JADQAZ010000001">
    <property type="protein sequence ID" value="MBT0955999.1"/>
    <property type="molecule type" value="Genomic_DNA"/>
</dbReference>
<accession>A0AAP2CKB4</accession>
<dbReference type="Proteomes" id="UP001315686">
    <property type="component" value="Unassembled WGS sequence"/>
</dbReference>
<name>A0AAP2CKB4_9RHOB</name>
<protein>
    <submittedName>
        <fullName evidence="2">DUF1444 family protein</fullName>
    </submittedName>
</protein>
<feature type="compositionally biased region" description="Low complexity" evidence="1">
    <location>
        <begin position="59"/>
        <end position="99"/>
    </location>
</feature>
<dbReference type="RefSeq" id="WP_327792216.1">
    <property type="nucleotide sequence ID" value="NZ_JADQAZ010000001.1"/>
</dbReference>